<evidence type="ECO:0000313" key="1">
    <source>
        <dbReference type="EMBL" id="KAL0165948.1"/>
    </source>
</evidence>
<organism evidence="1 2">
    <name type="scientific">Cirrhinus mrigala</name>
    <name type="common">Mrigala</name>
    <dbReference type="NCBI Taxonomy" id="683832"/>
    <lineage>
        <taxon>Eukaryota</taxon>
        <taxon>Metazoa</taxon>
        <taxon>Chordata</taxon>
        <taxon>Craniata</taxon>
        <taxon>Vertebrata</taxon>
        <taxon>Euteleostomi</taxon>
        <taxon>Actinopterygii</taxon>
        <taxon>Neopterygii</taxon>
        <taxon>Teleostei</taxon>
        <taxon>Ostariophysi</taxon>
        <taxon>Cypriniformes</taxon>
        <taxon>Cyprinidae</taxon>
        <taxon>Labeoninae</taxon>
        <taxon>Labeonini</taxon>
        <taxon>Cirrhinus</taxon>
    </lineage>
</organism>
<protein>
    <recommendedName>
        <fullName evidence="3">Kazal-like domain-containing protein</fullName>
    </recommendedName>
</protein>
<sequence>TSSPPAVEDINSLSSQICLSLGCGDVYKLRTYDAEFNSTCLTGCLYRDSELSNCSQTVGSHCKMLSEVICGKIG</sequence>
<dbReference type="AlphaFoldDB" id="A0ABD0NZK3"/>
<feature type="non-terminal residue" evidence="1">
    <location>
        <position position="74"/>
    </location>
</feature>
<evidence type="ECO:0008006" key="3">
    <source>
        <dbReference type="Google" id="ProtNLM"/>
    </source>
</evidence>
<dbReference type="EMBL" id="JAMKFB020000019">
    <property type="protein sequence ID" value="KAL0165948.1"/>
    <property type="molecule type" value="Genomic_DNA"/>
</dbReference>
<keyword evidence="2" id="KW-1185">Reference proteome</keyword>
<reference evidence="1 2" key="1">
    <citation type="submission" date="2024-05" db="EMBL/GenBank/DDBJ databases">
        <title>Genome sequencing and assembly of Indian major carp, Cirrhinus mrigala (Hamilton, 1822).</title>
        <authorList>
            <person name="Mohindra V."/>
            <person name="Chowdhury L.M."/>
            <person name="Lal K."/>
            <person name="Jena J.K."/>
        </authorList>
    </citation>
    <scope>NUCLEOTIDE SEQUENCE [LARGE SCALE GENOMIC DNA]</scope>
    <source>
        <strain evidence="1">CM1030</strain>
        <tissue evidence="1">Blood</tissue>
    </source>
</reference>
<name>A0ABD0NZK3_CIRMR</name>
<accession>A0ABD0NZK3</accession>
<gene>
    <name evidence="1" type="ORF">M9458_037792</name>
</gene>
<evidence type="ECO:0000313" key="2">
    <source>
        <dbReference type="Proteomes" id="UP001529510"/>
    </source>
</evidence>
<comment type="caution">
    <text evidence="1">The sequence shown here is derived from an EMBL/GenBank/DDBJ whole genome shotgun (WGS) entry which is preliminary data.</text>
</comment>
<proteinExistence type="predicted"/>
<feature type="non-terminal residue" evidence="1">
    <location>
        <position position="1"/>
    </location>
</feature>
<dbReference type="Proteomes" id="UP001529510">
    <property type="component" value="Unassembled WGS sequence"/>
</dbReference>